<accession>A0A0F8XXF0</accession>
<evidence type="ECO:0000313" key="2">
    <source>
        <dbReference type="EMBL" id="KKK73673.1"/>
    </source>
</evidence>
<reference evidence="2" key="1">
    <citation type="journal article" date="2015" name="Nature">
        <title>Complex archaea that bridge the gap between prokaryotes and eukaryotes.</title>
        <authorList>
            <person name="Spang A."/>
            <person name="Saw J.H."/>
            <person name="Jorgensen S.L."/>
            <person name="Zaremba-Niedzwiedzka K."/>
            <person name="Martijn J."/>
            <person name="Lind A.E."/>
            <person name="van Eijk R."/>
            <person name="Schleper C."/>
            <person name="Guy L."/>
            <person name="Ettema T.J."/>
        </authorList>
    </citation>
    <scope>NUCLEOTIDE SEQUENCE</scope>
</reference>
<name>A0A0F8XXF0_9ZZZZ</name>
<protein>
    <submittedName>
        <fullName evidence="2">Uncharacterized protein</fullName>
    </submittedName>
</protein>
<dbReference type="EMBL" id="LAZR01056680">
    <property type="protein sequence ID" value="KKK73673.1"/>
    <property type="molecule type" value="Genomic_DNA"/>
</dbReference>
<keyword evidence="1" id="KW-1133">Transmembrane helix</keyword>
<comment type="caution">
    <text evidence="2">The sequence shown here is derived from an EMBL/GenBank/DDBJ whole genome shotgun (WGS) entry which is preliminary data.</text>
</comment>
<keyword evidence="1" id="KW-0812">Transmembrane</keyword>
<feature type="non-terminal residue" evidence="2">
    <location>
        <position position="306"/>
    </location>
</feature>
<proteinExistence type="predicted"/>
<evidence type="ECO:0000256" key="1">
    <source>
        <dbReference type="SAM" id="Phobius"/>
    </source>
</evidence>
<keyword evidence="1" id="KW-0472">Membrane</keyword>
<sequence length="306" mass="34344">MRDSKERNKNTKYYVAGGGLAIILIITAFVAFSAMSPWSYWWDEEPAPTVKTASTFTLYSAVDGEDVSSFATMDIWVPKSGVDFDEGYEDITSLILKFEREETGKDADDISLDLRGYEYVWAEVVGNSVWGNTFYLLIGGVNYDYKFYAHHSSPAVPFNILDRDTMINMTIKDEPTPSEGYGVIFNGNYTAVLGVESMVTGLAGAVRHYGDDWALSTTEFEELTLKNQEAYYEQRNWCDQYPRYDPTADTNNEFEREFETITNAFALKIVMNASMNMTDSLATTQVNVTLAKGVPAEVVIAGTDLY</sequence>
<organism evidence="2">
    <name type="scientific">marine sediment metagenome</name>
    <dbReference type="NCBI Taxonomy" id="412755"/>
    <lineage>
        <taxon>unclassified sequences</taxon>
        <taxon>metagenomes</taxon>
        <taxon>ecological metagenomes</taxon>
    </lineage>
</organism>
<gene>
    <name evidence="2" type="ORF">LCGC14_2891480</name>
</gene>
<feature type="transmembrane region" description="Helical" evidence="1">
    <location>
        <begin position="12"/>
        <end position="35"/>
    </location>
</feature>
<dbReference type="AlphaFoldDB" id="A0A0F8XXF0"/>